<name>A0AAV8XQW2_9CUCU</name>
<comment type="caution">
    <text evidence="2">The sequence shown here is derived from an EMBL/GenBank/DDBJ whole genome shotgun (WGS) entry which is preliminary data.</text>
</comment>
<proteinExistence type="predicted"/>
<protein>
    <submittedName>
        <fullName evidence="2">Uncharacterized protein</fullName>
    </submittedName>
</protein>
<gene>
    <name evidence="2" type="ORF">NQ318_009212</name>
</gene>
<sequence length="137" mass="14900">NRSTPNKCRTARTGRACPWAPTQASQEWCPAAGLLGFGAGLAAGVPGAPRRTPSRRSAPGRTAAQTSGPALGEIRRRPQETGTPSLPGDRDKYRSRSPAEVEQVVKRRKDDKLGHVSDYTMTFGAIYFLFRSDHSYI</sequence>
<evidence type="ECO:0000256" key="1">
    <source>
        <dbReference type="SAM" id="MobiDB-lite"/>
    </source>
</evidence>
<reference evidence="2" key="1">
    <citation type="journal article" date="2023" name="Insect Mol. Biol.">
        <title>Genome sequencing provides insights into the evolution of gene families encoding plant cell wall-degrading enzymes in longhorned beetles.</title>
        <authorList>
            <person name="Shin N.R."/>
            <person name="Okamura Y."/>
            <person name="Kirsch R."/>
            <person name="Pauchet Y."/>
        </authorList>
    </citation>
    <scope>NUCLEOTIDE SEQUENCE</scope>
    <source>
        <strain evidence="2">AMC_N1</strain>
    </source>
</reference>
<feature type="compositionally biased region" description="Basic and acidic residues" evidence="1">
    <location>
        <begin position="88"/>
        <end position="110"/>
    </location>
</feature>
<accession>A0AAV8XQW2</accession>
<feature type="compositionally biased region" description="Low complexity" evidence="1">
    <location>
        <begin position="42"/>
        <end position="62"/>
    </location>
</feature>
<dbReference type="AlphaFoldDB" id="A0AAV8XQW2"/>
<dbReference type="Proteomes" id="UP001162162">
    <property type="component" value="Unassembled WGS sequence"/>
</dbReference>
<dbReference type="EMBL" id="JAPWTK010000432">
    <property type="protein sequence ID" value="KAJ8940419.1"/>
    <property type="molecule type" value="Genomic_DNA"/>
</dbReference>
<keyword evidence="3" id="KW-1185">Reference proteome</keyword>
<feature type="region of interest" description="Disordered" evidence="1">
    <location>
        <begin position="40"/>
        <end position="110"/>
    </location>
</feature>
<evidence type="ECO:0000313" key="3">
    <source>
        <dbReference type="Proteomes" id="UP001162162"/>
    </source>
</evidence>
<organism evidence="2 3">
    <name type="scientific">Aromia moschata</name>
    <dbReference type="NCBI Taxonomy" id="1265417"/>
    <lineage>
        <taxon>Eukaryota</taxon>
        <taxon>Metazoa</taxon>
        <taxon>Ecdysozoa</taxon>
        <taxon>Arthropoda</taxon>
        <taxon>Hexapoda</taxon>
        <taxon>Insecta</taxon>
        <taxon>Pterygota</taxon>
        <taxon>Neoptera</taxon>
        <taxon>Endopterygota</taxon>
        <taxon>Coleoptera</taxon>
        <taxon>Polyphaga</taxon>
        <taxon>Cucujiformia</taxon>
        <taxon>Chrysomeloidea</taxon>
        <taxon>Cerambycidae</taxon>
        <taxon>Cerambycinae</taxon>
        <taxon>Callichromatini</taxon>
        <taxon>Aromia</taxon>
    </lineage>
</organism>
<feature type="non-terminal residue" evidence="2">
    <location>
        <position position="1"/>
    </location>
</feature>
<feature type="region of interest" description="Disordered" evidence="1">
    <location>
        <begin position="1"/>
        <end position="23"/>
    </location>
</feature>
<evidence type="ECO:0000313" key="2">
    <source>
        <dbReference type="EMBL" id="KAJ8940419.1"/>
    </source>
</evidence>